<evidence type="ECO:0000313" key="2">
    <source>
        <dbReference type="Proteomes" id="UP000228641"/>
    </source>
</evidence>
<reference evidence="1 2" key="1">
    <citation type="submission" date="2017-11" db="EMBL/GenBank/DDBJ databases">
        <title>Genome sequencing of Prevotella intermedia KCOM 1779.</title>
        <authorList>
            <person name="Kook J.-K."/>
            <person name="Park S.-N."/>
            <person name="Lim Y.K."/>
        </authorList>
    </citation>
    <scope>NUCLEOTIDE SEQUENCE [LARGE SCALE GENOMIC DNA]</scope>
    <source>
        <strain evidence="1 2">KCOM 1779</strain>
    </source>
</reference>
<accession>A0A2M8M6X6</accession>
<dbReference type="AlphaFoldDB" id="A0A2M8M6X6"/>
<proteinExistence type="predicted"/>
<comment type="caution">
    <text evidence="1">The sequence shown here is derived from an EMBL/GenBank/DDBJ whole genome shotgun (WGS) entry which is preliminary data.</text>
</comment>
<evidence type="ECO:0000313" key="1">
    <source>
        <dbReference type="EMBL" id="PJE99948.1"/>
    </source>
</evidence>
<name>A0A2M8M6X6_PREIN</name>
<dbReference type="Proteomes" id="UP000228641">
    <property type="component" value="Unassembled WGS sequence"/>
</dbReference>
<gene>
    <name evidence="1" type="ORF">CUB97_00860</name>
</gene>
<sequence>MHGKSGCFALQNLRFRNAKEHLSLFTEISLHKRGCSLLLLNFFICVLDRLPHREKKSLALKNFIKYSSFCDSLSVLRHTRS</sequence>
<protein>
    <submittedName>
        <fullName evidence="1">Uncharacterized protein</fullName>
    </submittedName>
</protein>
<dbReference type="EMBL" id="PGGD01000001">
    <property type="protein sequence ID" value="PJE99948.1"/>
    <property type="molecule type" value="Genomic_DNA"/>
</dbReference>
<organism evidence="1 2">
    <name type="scientific">Prevotella intermedia</name>
    <dbReference type="NCBI Taxonomy" id="28131"/>
    <lineage>
        <taxon>Bacteria</taxon>
        <taxon>Pseudomonadati</taxon>
        <taxon>Bacteroidota</taxon>
        <taxon>Bacteroidia</taxon>
        <taxon>Bacteroidales</taxon>
        <taxon>Prevotellaceae</taxon>
        <taxon>Prevotella</taxon>
    </lineage>
</organism>